<feature type="signal peptide" evidence="2">
    <location>
        <begin position="1"/>
        <end position="17"/>
    </location>
</feature>
<evidence type="ECO:0000256" key="1">
    <source>
        <dbReference type="SAM" id="MobiDB-lite"/>
    </source>
</evidence>
<feature type="region of interest" description="Disordered" evidence="1">
    <location>
        <begin position="735"/>
        <end position="847"/>
    </location>
</feature>
<accession>A0ABR1G7W4</accession>
<dbReference type="SMART" id="SM00271">
    <property type="entry name" value="DnaJ"/>
    <property type="match status" value="1"/>
</dbReference>
<keyword evidence="5" id="KW-1185">Reference proteome</keyword>
<feature type="chain" id="PRO_5046734010" description="J domain-containing protein" evidence="2">
    <location>
        <begin position="18"/>
        <end position="847"/>
    </location>
</feature>
<dbReference type="PROSITE" id="PS50076">
    <property type="entry name" value="DNAJ_2"/>
    <property type="match status" value="1"/>
</dbReference>
<organism evidence="4 5">
    <name type="scientific">Aureococcus anophagefferens</name>
    <name type="common">Harmful bloom alga</name>
    <dbReference type="NCBI Taxonomy" id="44056"/>
    <lineage>
        <taxon>Eukaryota</taxon>
        <taxon>Sar</taxon>
        <taxon>Stramenopiles</taxon>
        <taxon>Ochrophyta</taxon>
        <taxon>Pelagophyceae</taxon>
        <taxon>Pelagomonadales</taxon>
        <taxon>Pelagomonadaceae</taxon>
        <taxon>Aureococcus</taxon>
    </lineage>
</organism>
<dbReference type="InterPro" id="IPR036869">
    <property type="entry name" value="J_dom_sf"/>
</dbReference>
<comment type="caution">
    <text evidence="4">The sequence shown here is derived from an EMBL/GenBank/DDBJ whole genome shotgun (WGS) entry which is preliminary data.</text>
</comment>
<evidence type="ECO:0000259" key="3">
    <source>
        <dbReference type="PROSITE" id="PS50076"/>
    </source>
</evidence>
<feature type="compositionally biased region" description="Acidic residues" evidence="1">
    <location>
        <begin position="742"/>
        <end position="755"/>
    </location>
</feature>
<proteinExistence type="predicted"/>
<evidence type="ECO:0000256" key="2">
    <source>
        <dbReference type="SAM" id="SignalP"/>
    </source>
</evidence>
<dbReference type="SUPFAM" id="SSF46565">
    <property type="entry name" value="Chaperone J-domain"/>
    <property type="match status" value="1"/>
</dbReference>
<evidence type="ECO:0000313" key="4">
    <source>
        <dbReference type="EMBL" id="KAK7249029.1"/>
    </source>
</evidence>
<reference evidence="4 5" key="1">
    <citation type="submission" date="2024-03" db="EMBL/GenBank/DDBJ databases">
        <title>Aureococcus anophagefferens CCMP1851 and Kratosvirus quantuckense: Draft genome of a second virus-susceptible host strain in the model system.</title>
        <authorList>
            <person name="Chase E."/>
            <person name="Truchon A.R."/>
            <person name="Schepens W."/>
            <person name="Wilhelm S.W."/>
        </authorList>
    </citation>
    <scope>NUCLEOTIDE SEQUENCE [LARGE SCALE GENOMIC DNA]</scope>
    <source>
        <strain evidence="4 5">CCMP1851</strain>
    </source>
</reference>
<dbReference type="InterPro" id="IPR001623">
    <property type="entry name" value="DnaJ_domain"/>
</dbReference>
<name>A0ABR1G7W4_AURAN</name>
<dbReference type="Gene3D" id="1.10.287.110">
    <property type="entry name" value="DnaJ domain"/>
    <property type="match status" value="1"/>
</dbReference>
<gene>
    <name evidence="4" type="ORF">SO694_00044012</name>
</gene>
<dbReference type="CDD" id="cd06257">
    <property type="entry name" value="DnaJ"/>
    <property type="match status" value="1"/>
</dbReference>
<dbReference type="EMBL" id="JBBJCI010000083">
    <property type="protein sequence ID" value="KAK7249029.1"/>
    <property type="molecule type" value="Genomic_DNA"/>
</dbReference>
<sequence length="847" mass="89498">MRFVLKPLLALLATTYANDLFSLLSACENVTIESVESRGFSCLSVDSGAVAAGDDAAATPVCEDTKAWTDGSNGCAAYARAEADGEKWCERFGARGAGADSAAEHCCACGGGTLKPYRFGVGDAIRFREHVDGDGTGDVYRHGRLVDGVVVAVRPTPDYAYSARINRRFPLVFLAEEAHAAAPPPSRDGLLLLPCDATDASERAERLWRPSAFESAEGETLVILEHAVSGARISADFGDEKFAKKQSLKFPGEVRAPDEPPAFGGDVLRLRNAFDAGVPAWADVVNIGRRPSTRRHARPHCLTSAAFGKPSYDKPEWTECGEEPGAADASKGLPATMWRLACADDDARYEGDAALARIVDLLSRPARAIAAMAPWAVLGVARAASAKDCKAAFREMGRVLHPDKRGALASKIDDPEALARADDLFRAAQDAYDGLKNSDEQARERFRLDEETDDGLFGSSRDVFELTTPGDITVEDDGAVRLAVTDTTTLWVIFLYNPGCMMSRTVAPLVELGARAVKAGPHPADVDVKFGAFACGHHAEAGGSFQRKGYAAVFEDAVCKSVEPGFSETPRIGSLVENGGTPAWDAWRQSFGRVTIEATLDNIPARLAAFARQSARLVASAATLERAEDAEAFAEFQTTNLNKTRAILFVDGASPHASAVEMALASRARSLRHAGAAVLVAECEADENCDADETPQIKIYGPESLGGRSLVDEPLADLRDAQVAVSAAAAFATAVSKTDGSLTDDTETFTPEDDLPREQSGGGGGGAAPPDPTCELGAPDPRNIGVPPTAAPRDVEPPKLEPPKLSKRNAGQDTWANAGAKNTGARGLYGGKPMGGIGMGGTARIRH</sequence>
<feature type="compositionally biased region" description="Gly residues" evidence="1">
    <location>
        <begin position="827"/>
        <end position="841"/>
    </location>
</feature>
<dbReference type="Proteomes" id="UP001363151">
    <property type="component" value="Unassembled WGS sequence"/>
</dbReference>
<feature type="domain" description="J" evidence="3">
    <location>
        <begin position="373"/>
        <end position="452"/>
    </location>
</feature>
<protein>
    <recommendedName>
        <fullName evidence="3">J domain-containing protein</fullName>
    </recommendedName>
</protein>
<keyword evidence="2" id="KW-0732">Signal</keyword>
<evidence type="ECO:0000313" key="5">
    <source>
        <dbReference type="Proteomes" id="UP001363151"/>
    </source>
</evidence>
<feature type="compositionally biased region" description="Basic and acidic residues" evidence="1">
    <location>
        <begin position="793"/>
        <end position="804"/>
    </location>
</feature>
<dbReference type="PRINTS" id="PR00625">
    <property type="entry name" value="JDOMAIN"/>
</dbReference>